<dbReference type="EMBL" id="HBIZ01026415">
    <property type="protein sequence ID" value="CAE0764123.1"/>
    <property type="molecule type" value="Transcribed_RNA"/>
</dbReference>
<dbReference type="SUPFAM" id="SSF109993">
    <property type="entry name" value="VPS9 domain"/>
    <property type="match status" value="1"/>
</dbReference>
<feature type="region of interest" description="Disordered" evidence="1">
    <location>
        <begin position="264"/>
        <end position="294"/>
    </location>
</feature>
<proteinExistence type="predicted"/>
<name>A0A7S4EZW1_CHRCT</name>
<accession>A0A7S4EZW1</accession>
<feature type="compositionally biased region" description="Basic and acidic residues" evidence="1">
    <location>
        <begin position="273"/>
        <end position="287"/>
    </location>
</feature>
<gene>
    <name evidence="2" type="ORF">PCAR00345_LOCUS16735</name>
</gene>
<organism evidence="2">
    <name type="scientific">Chrysotila carterae</name>
    <name type="common">Marine alga</name>
    <name type="synonym">Syracosphaera carterae</name>
    <dbReference type="NCBI Taxonomy" id="13221"/>
    <lineage>
        <taxon>Eukaryota</taxon>
        <taxon>Haptista</taxon>
        <taxon>Haptophyta</taxon>
        <taxon>Prymnesiophyceae</taxon>
        <taxon>Isochrysidales</taxon>
        <taxon>Isochrysidaceae</taxon>
        <taxon>Chrysotila</taxon>
    </lineage>
</organism>
<evidence type="ECO:0000256" key="1">
    <source>
        <dbReference type="SAM" id="MobiDB-lite"/>
    </source>
</evidence>
<feature type="region of interest" description="Disordered" evidence="1">
    <location>
        <begin position="212"/>
        <end position="244"/>
    </location>
</feature>
<dbReference type="AlphaFoldDB" id="A0A7S4EZW1"/>
<feature type="compositionally biased region" description="Low complexity" evidence="1">
    <location>
        <begin position="127"/>
        <end position="143"/>
    </location>
</feature>
<dbReference type="Gene3D" id="1.20.1050.80">
    <property type="entry name" value="VPS9 domain"/>
    <property type="match status" value="1"/>
</dbReference>
<protein>
    <recommendedName>
        <fullName evidence="3">VPS9 domain-containing protein</fullName>
    </recommendedName>
</protein>
<evidence type="ECO:0000313" key="2">
    <source>
        <dbReference type="EMBL" id="CAE0764123.1"/>
    </source>
</evidence>
<feature type="region of interest" description="Disordered" evidence="1">
    <location>
        <begin position="168"/>
        <end position="199"/>
    </location>
</feature>
<dbReference type="InterPro" id="IPR037191">
    <property type="entry name" value="VPS9_dom_sf"/>
</dbReference>
<feature type="region of interest" description="Disordered" evidence="1">
    <location>
        <begin position="97"/>
        <end position="145"/>
    </location>
</feature>
<sequence length="329" mass="33456">MYLSSSQSRHLVLRSSAMRTLSFGSGYGCYSRFGHWIGGALGVHEYQANTPRLHTNMAYASRWRSPVALKSEAGCYFTHMQAAVSFLEGLAEEDETSGGQAVWKEHSDVPSTQQVPPLHSTGGGTALQGSGSSSSEGSVQADSGVHEASTRANVCDGGLQAMAGNGCRRASTVSTGGEADDDFSSHFERKNGGGRSGCSGVGSGVGSGDGSGCGSRGGSGCGSGGGSSSGSSGDRGDGSFVAGGGGISGSERACCCGIRGSGSGGEGGFGGVQERRVREDASSHSADDSGQSTPSAFFTREMIEVRSEGKASLGRIQFRISCQPRRHSR</sequence>
<reference evidence="2" key="1">
    <citation type="submission" date="2021-01" db="EMBL/GenBank/DDBJ databases">
        <authorList>
            <person name="Corre E."/>
            <person name="Pelletier E."/>
            <person name="Niang G."/>
            <person name="Scheremetjew M."/>
            <person name="Finn R."/>
            <person name="Kale V."/>
            <person name="Holt S."/>
            <person name="Cochrane G."/>
            <person name="Meng A."/>
            <person name="Brown T."/>
            <person name="Cohen L."/>
        </authorList>
    </citation>
    <scope>NUCLEOTIDE SEQUENCE</scope>
    <source>
        <strain evidence="2">CCMP645</strain>
    </source>
</reference>
<feature type="compositionally biased region" description="Gly residues" evidence="1">
    <location>
        <begin position="212"/>
        <end position="228"/>
    </location>
</feature>
<evidence type="ECO:0008006" key="3">
    <source>
        <dbReference type="Google" id="ProtNLM"/>
    </source>
</evidence>